<dbReference type="CDD" id="cd07061">
    <property type="entry name" value="HP_HAP_like"/>
    <property type="match status" value="1"/>
</dbReference>
<dbReference type="EMBL" id="JTDE01000363">
    <property type="protein sequence ID" value="KAF7261476.1"/>
    <property type="molecule type" value="Genomic_DNA"/>
</dbReference>
<evidence type="ECO:0000256" key="1">
    <source>
        <dbReference type="ARBA" id="ARBA00005375"/>
    </source>
</evidence>
<proteinExistence type="inferred from homology"/>
<dbReference type="PANTHER" id="PTHR11567:SF202">
    <property type="entry name" value="LYSOPHOSPHATIDIC ACID PHOSPHATASE TYPE 6"/>
    <property type="match status" value="1"/>
</dbReference>
<organism evidence="2 3">
    <name type="scientific">Paragonimus skrjabini miyazakii</name>
    <dbReference type="NCBI Taxonomy" id="59628"/>
    <lineage>
        <taxon>Eukaryota</taxon>
        <taxon>Metazoa</taxon>
        <taxon>Spiralia</taxon>
        <taxon>Lophotrochozoa</taxon>
        <taxon>Platyhelminthes</taxon>
        <taxon>Trematoda</taxon>
        <taxon>Digenea</taxon>
        <taxon>Plagiorchiida</taxon>
        <taxon>Troglotremata</taxon>
        <taxon>Troglotrematidae</taxon>
        <taxon>Paragonimus</taxon>
    </lineage>
</organism>
<evidence type="ECO:0000313" key="3">
    <source>
        <dbReference type="Proteomes" id="UP000822476"/>
    </source>
</evidence>
<dbReference type="PANTHER" id="PTHR11567">
    <property type="entry name" value="ACID PHOSPHATASE-RELATED"/>
    <property type="match status" value="1"/>
</dbReference>
<evidence type="ECO:0000313" key="2">
    <source>
        <dbReference type="EMBL" id="KAF7261476.1"/>
    </source>
</evidence>
<dbReference type="OrthoDB" id="10257284at2759"/>
<sequence>MSSAYVLSFFFRVKFLKLVQVQTFFRHGARTPLHHVRSPAVQDAFWTPTLTEDLEHTVYPFKLVEMCSKNIIDFTTVSSLPIPLKLPGGLYTGELIKHGQQEAFDLGKRLKCVYIDEKPFLSPNINEEDLYCRSTLIARTVKSLVCVVAGLFSPRDASKVDALTIYVVPLDREYLFPNPAVCSIVDQLAKEGMAECLASRRHSELKRKLKKILGVKKLYDDFRPTPWDCPIYFVRDDYTSRKRAGYPLPPGLNDLFPLMDQLSSEELYWEYLGKQRMWEENIHHVFGHALRMILCNMNNYNNIPKFHLYSCHDSTLMLLLYALGCFDGCWPPFAADLILELYIDEEASSMHDGDMTHSGPQNSDLHNHYLTPALDALWIRVLYLGKTVPLGCLWKIPYSNGDRYNAGFVPLHFLYDRWRPSAPALEEVEVA</sequence>
<dbReference type="GO" id="GO:0016791">
    <property type="term" value="F:phosphatase activity"/>
    <property type="evidence" value="ECO:0007669"/>
    <property type="project" value="TreeGrafter"/>
</dbReference>
<dbReference type="SUPFAM" id="SSF53254">
    <property type="entry name" value="Phosphoglycerate mutase-like"/>
    <property type="match status" value="1"/>
</dbReference>
<comment type="similarity">
    <text evidence="1">Belongs to the histidine acid phosphatase family.</text>
</comment>
<dbReference type="Gene3D" id="3.40.50.1240">
    <property type="entry name" value="Phosphoglycerate mutase-like"/>
    <property type="match status" value="1"/>
</dbReference>
<dbReference type="InterPro" id="IPR050645">
    <property type="entry name" value="Histidine_acid_phosphatase"/>
</dbReference>
<keyword evidence="3" id="KW-1185">Reference proteome</keyword>
<dbReference type="Pfam" id="PF00328">
    <property type="entry name" value="His_Phos_2"/>
    <property type="match status" value="1"/>
</dbReference>
<accession>A0A8S9Z7H2</accession>
<dbReference type="Proteomes" id="UP000822476">
    <property type="component" value="Unassembled WGS sequence"/>
</dbReference>
<dbReference type="InterPro" id="IPR029033">
    <property type="entry name" value="His_PPase_superfam"/>
</dbReference>
<protein>
    <recommendedName>
        <fullName evidence="4">Lysophosphatidic acid phosphatase type 6</fullName>
    </recommendedName>
</protein>
<evidence type="ECO:0008006" key="4">
    <source>
        <dbReference type="Google" id="ProtNLM"/>
    </source>
</evidence>
<comment type="caution">
    <text evidence="2">The sequence shown here is derived from an EMBL/GenBank/DDBJ whole genome shotgun (WGS) entry which is preliminary data.</text>
</comment>
<dbReference type="InterPro" id="IPR000560">
    <property type="entry name" value="His_Pase_clade-2"/>
</dbReference>
<dbReference type="AlphaFoldDB" id="A0A8S9Z7H2"/>
<gene>
    <name evidence="2" type="ORF">EG68_01063</name>
</gene>
<reference evidence="2" key="1">
    <citation type="submission" date="2019-07" db="EMBL/GenBank/DDBJ databases">
        <title>Annotation for the trematode Paragonimus miyazaki's.</title>
        <authorList>
            <person name="Choi Y.-J."/>
        </authorList>
    </citation>
    <scope>NUCLEOTIDE SEQUENCE</scope>
    <source>
        <strain evidence="2">Japan</strain>
    </source>
</reference>
<name>A0A8S9Z7H2_9TREM</name>